<gene>
    <name evidence="2" type="ORF">GQ602_001451</name>
</gene>
<feature type="compositionally biased region" description="Basic and acidic residues" evidence="1">
    <location>
        <begin position="410"/>
        <end position="443"/>
    </location>
</feature>
<evidence type="ECO:0000313" key="3">
    <source>
        <dbReference type="Proteomes" id="UP000562929"/>
    </source>
</evidence>
<accession>A0A8H4QEB9</accession>
<feature type="compositionally biased region" description="Basic and acidic residues" evidence="1">
    <location>
        <begin position="466"/>
        <end position="481"/>
    </location>
</feature>
<feature type="compositionally biased region" description="Basic and acidic residues" evidence="1">
    <location>
        <begin position="129"/>
        <end position="138"/>
    </location>
</feature>
<dbReference type="EMBL" id="JAACLJ010000001">
    <property type="protein sequence ID" value="KAF4595838.1"/>
    <property type="molecule type" value="Genomic_DNA"/>
</dbReference>
<feature type="compositionally biased region" description="Low complexity" evidence="1">
    <location>
        <begin position="34"/>
        <end position="58"/>
    </location>
</feature>
<feature type="region of interest" description="Disordered" evidence="1">
    <location>
        <begin position="596"/>
        <end position="817"/>
    </location>
</feature>
<dbReference type="OrthoDB" id="5386574at2759"/>
<evidence type="ECO:0000313" key="2">
    <source>
        <dbReference type="EMBL" id="KAF4595838.1"/>
    </source>
</evidence>
<feature type="compositionally biased region" description="Polar residues" evidence="1">
    <location>
        <begin position="381"/>
        <end position="394"/>
    </location>
</feature>
<feature type="compositionally biased region" description="Low complexity" evidence="1">
    <location>
        <begin position="808"/>
        <end position="817"/>
    </location>
</feature>
<comment type="caution">
    <text evidence="2">The sequence shown here is derived from an EMBL/GenBank/DDBJ whole genome shotgun (WGS) entry which is preliminary data.</text>
</comment>
<feature type="compositionally biased region" description="Basic and acidic residues" evidence="1">
    <location>
        <begin position="615"/>
        <end position="637"/>
    </location>
</feature>
<feature type="region of interest" description="Disordered" evidence="1">
    <location>
        <begin position="849"/>
        <end position="939"/>
    </location>
</feature>
<sequence>MDTVLASGGACWGLLGPLGESLLGPKLYLPASSISSSSSFNSSVNRPYSTPNSPSYPNVMSTAATQQTPVVPPRPSRSTEKEPTAGSLPKIPPRPGNKRFDRPTSPNPDRFAPSPFSGGVIAKNSSHGQLHDRNDPIERAGSVSMPTVGEEGAEYNAVTPAWTDRQASLPEPTHTVTVDLKLHAPKPSLPAASAKKQVMAVTRTDSERAAAFGIGRPASNADERTASRNSNKKRPGSSFSAHSDHHTDDEHGIPEIGQRVPMNPHLGDVQAPSPSPGLGPDGVKKNHGRKHSARGLPPGSYGLHGHGVAPHDKLEKAYYQKHPEALEREQHTPLHDRQNDFAMSSSDLNKLVRDTANRQSALGTTECRATPTDEVAFQASEEYTSRISASTPSSAPLRKTSTHSEASPDESDKPIHVDDAKHPELYRCGDEADAAAEEHEDYKAPILASDEVNKDPHAHSRPAVYPHHERRDSSHEAEEPSSRPTSRPSSVRAIAHPPPDFGSTPLEDVEEYEPLFSEDNKEEKPRPESADENENRHHFPSKDVWEDAPSSVHYTALVSTPEVTDQGKRRSSVYLEDRPITPAQAFAQYQEQLAESEANCRAGPFSNSAAASATLEDKPSWIDRQAHLSPKRVEKHQTPIKRFPSRDVWEDAPESQLHEAIVSGSPPDKVEAEAGLRSAAAESDDPTASDRSRVRQSSSDGTNKQKPALSEKPKPFVPPRPNKTSPGESKDAPLTKPKPAVPSRPAGGKIAALQAGFMSDLNKRLQLGPQGPKLEQEADAEVAEVKDKVPLSDARKGRARGPQRRAPAKVPAVASVAASPLATKTDAPILTLSVPKTLWIIDPDDGDVAVGTGNEATPDTGTESEEIFEMTGSKEKRASSRSMSLGSGIEHEAEQLSRETDRGEQVKKEAEPTESEARETKTEGSEVKGKEEKPKTEVKTLVANMAGESILQATVDKGREGDDVEPLAVHDDVKA</sequence>
<dbReference type="Proteomes" id="UP000562929">
    <property type="component" value="Unassembled WGS sequence"/>
</dbReference>
<feature type="compositionally biased region" description="Polar residues" evidence="1">
    <location>
        <begin position="59"/>
        <end position="69"/>
    </location>
</feature>
<feature type="compositionally biased region" description="Basic and acidic residues" evidence="1">
    <location>
        <begin position="889"/>
        <end position="938"/>
    </location>
</feature>
<protein>
    <submittedName>
        <fullName evidence="2">DUF3210 domain protein</fullName>
    </submittedName>
</protein>
<feature type="region of interest" description="Disordered" evidence="1">
    <location>
        <begin position="953"/>
        <end position="975"/>
    </location>
</feature>
<feature type="compositionally biased region" description="Low complexity" evidence="1">
    <location>
        <begin position="482"/>
        <end position="492"/>
    </location>
</feature>
<feature type="region of interest" description="Disordered" evidence="1">
    <location>
        <begin position="34"/>
        <end position="150"/>
    </location>
</feature>
<feature type="compositionally biased region" description="Basic residues" evidence="1">
    <location>
        <begin position="797"/>
        <end position="807"/>
    </location>
</feature>
<organism evidence="2 3">
    <name type="scientific">Ophiocordyceps camponoti-floridani</name>
    <dbReference type="NCBI Taxonomy" id="2030778"/>
    <lineage>
        <taxon>Eukaryota</taxon>
        <taxon>Fungi</taxon>
        <taxon>Dikarya</taxon>
        <taxon>Ascomycota</taxon>
        <taxon>Pezizomycotina</taxon>
        <taxon>Sordariomycetes</taxon>
        <taxon>Hypocreomycetidae</taxon>
        <taxon>Hypocreales</taxon>
        <taxon>Ophiocordycipitaceae</taxon>
        <taxon>Ophiocordyceps</taxon>
    </lineage>
</organism>
<reference evidence="2 3" key="1">
    <citation type="journal article" date="2020" name="G3 (Bethesda)">
        <title>Genetic Underpinnings of Host Manipulation by Ophiocordyceps as Revealed by Comparative Transcriptomics.</title>
        <authorList>
            <person name="Will I."/>
            <person name="Das B."/>
            <person name="Trinh T."/>
            <person name="Brachmann A."/>
            <person name="Ohm R.A."/>
            <person name="de Bekker C."/>
        </authorList>
    </citation>
    <scope>NUCLEOTIDE SEQUENCE [LARGE SCALE GENOMIC DNA]</scope>
    <source>
        <strain evidence="2 3">EC05</strain>
    </source>
</reference>
<keyword evidence="3" id="KW-1185">Reference proteome</keyword>
<feature type="region of interest" description="Disordered" evidence="1">
    <location>
        <begin position="208"/>
        <end position="580"/>
    </location>
</feature>
<dbReference type="Pfam" id="PF11489">
    <property type="entry name" value="Aim21"/>
    <property type="match status" value="1"/>
</dbReference>
<proteinExistence type="predicted"/>
<dbReference type="InterPro" id="IPR021582">
    <property type="entry name" value="Aim21"/>
</dbReference>
<name>A0A8H4QEB9_9HYPO</name>
<feature type="compositionally biased region" description="Basic and acidic residues" evidence="1">
    <location>
        <begin position="242"/>
        <end position="253"/>
    </location>
</feature>
<feature type="compositionally biased region" description="Basic and acidic residues" evidence="1">
    <location>
        <begin position="518"/>
        <end position="545"/>
    </location>
</feature>
<dbReference type="AlphaFoldDB" id="A0A8H4QEB9"/>
<feature type="compositionally biased region" description="Basic and acidic residues" evidence="1">
    <location>
        <begin position="309"/>
        <end position="339"/>
    </location>
</feature>
<feature type="compositionally biased region" description="Basic and acidic residues" evidence="1">
    <location>
        <begin position="783"/>
        <end position="796"/>
    </location>
</feature>
<evidence type="ECO:0000256" key="1">
    <source>
        <dbReference type="SAM" id="MobiDB-lite"/>
    </source>
</evidence>